<keyword evidence="3" id="KW-1185">Reference proteome</keyword>
<evidence type="ECO:0000313" key="2">
    <source>
        <dbReference type="EMBL" id="GAA4443449.1"/>
    </source>
</evidence>
<proteinExistence type="predicted"/>
<name>A0ABP8M559_9BACT</name>
<feature type="transmembrane region" description="Helical" evidence="1">
    <location>
        <begin position="75"/>
        <end position="102"/>
    </location>
</feature>
<gene>
    <name evidence="2" type="ORF">GCM10023091_32000</name>
</gene>
<reference evidence="3" key="1">
    <citation type="journal article" date="2019" name="Int. J. Syst. Evol. Microbiol.">
        <title>The Global Catalogue of Microorganisms (GCM) 10K type strain sequencing project: providing services to taxonomists for standard genome sequencing and annotation.</title>
        <authorList>
            <consortium name="The Broad Institute Genomics Platform"/>
            <consortium name="The Broad Institute Genome Sequencing Center for Infectious Disease"/>
            <person name="Wu L."/>
            <person name="Ma J."/>
        </authorList>
    </citation>
    <scope>NUCLEOTIDE SEQUENCE [LARGE SCALE GENOMIC DNA]</scope>
    <source>
        <strain evidence="3">JCM 31920</strain>
    </source>
</reference>
<evidence type="ECO:0000313" key="3">
    <source>
        <dbReference type="Proteomes" id="UP001501508"/>
    </source>
</evidence>
<evidence type="ECO:0000256" key="1">
    <source>
        <dbReference type="SAM" id="Phobius"/>
    </source>
</evidence>
<accession>A0ABP8M559</accession>
<organism evidence="2 3">
    <name type="scientific">Ravibacter arvi</name>
    <dbReference type="NCBI Taxonomy" id="2051041"/>
    <lineage>
        <taxon>Bacteria</taxon>
        <taxon>Pseudomonadati</taxon>
        <taxon>Bacteroidota</taxon>
        <taxon>Cytophagia</taxon>
        <taxon>Cytophagales</taxon>
        <taxon>Spirosomataceae</taxon>
        <taxon>Ravibacter</taxon>
    </lineage>
</organism>
<dbReference type="RefSeq" id="WP_345031025.1">
    <property type="nucleotide sequence ID" value="NZ_BAABEY010000029.1"/>
</dbReference>
<keyword evidence="1" id="KW-0472">Membrane</keyword>
<protein>
    <submittedName>
        <fullName evidence="2">Uncharacterized protein</fullName>
    </submittedName>
</protein>
<dbReference type="EMBL" id="BAABEY010000029">
    <property type="protein sequence ID" value="GAA4443449.1"/>
    <property type="molecule type" value="Genomic_DNA"/>
</dbReference>
<keyword evidence="1" id="KW-0812">Transmembrane</keyword>
<dbReference type="Proteomes" id="UP001501508">
    <property type="component" value="Unassembled WGS sequence"/>
</dbReference>
<comment type="caution">
    <text evidence="2">The sequence shown here is derived from an EMBL/GenBank/DDBJ whole genome shotgun (WGS) entry which is preliminary data.</text>
</comment>
<sequence length="180" mass="20717">MSEEIGERLNRLKGKYAQKYGTLMDDWTSMVLEEFRELFEQLTGQVKDTTEIIKEAQFKIRKSQRVFQITSGKQAWLLGLGIAVPIAAAITLIAILIFYLAYTERRFEEIRNAVNTYENLKDYTVLSQNGRVTEKKKVRYLVLKIAPEGEPTPGLHFVFDSKKQEVLVPLNQKSARKTAK</sequence>
<keyword evidence="1" id="KW-1133">Transmembrane helix</keyword>